<protein>
    <submittedName>
        <fullName evidence="3">Uncharacterized protein</fullName>
    </submittedName>
</protein>
<feature type="coiled-coil region" evidence="1">
    <location>
        <begin position="485"/>
        <end position="533"/>
    </location>
</feature>
<feature type="compositionally biased region" description="Polar residues" evidence="2">
    <location>
        <begin position="371"/>
        <end position="388"/>
    </location>
</feature>
<keyword evidence="1" id="KW-0175">Coiled coil</keyword>
<dbReference type="Proteomes" id="UP000035704">
    <property type="component" value="Chromosome"/>
</dbReference>
<dbReference type="OrthoDB" id="1707719at2"/>
<evidence type="ECO:0000256" key="2">
    <source>
        <dbReference type="SAM" id="MobiDB-lite"/>
    </source>
</evidence>
<reference evidence="3 4" key="1">
    <citation type="submission" date="2014-10" db="EMBL/GenBank/DDBJ databases">
        <title>Genome sequence of Clostridium aceticum DSM 1496.</title>
        <authorList>
            <person name="Poehlein A."/>
            <person name="Schiel-Bengelsdorf B."/>
            <person name="Gottschalk G."/>
            <person name="Duerre P."/>
            <person name="Daniel R."/>
        </authorList>
    </citation>
    <scope>NUCLEOTIDE SEQUENCE [LARGE SCALE GENOMIC DNA]</scope>
    <source>
        <strain evidence="3 4">DSM 1496</strain>
    </source>
</reference>
<evidence type="ECO:0000313" key="4">
    <source>
        <dbReference type="Proteomes" id="UP000035704"/>
    </source>
</evidence>
<evidence type="ECO:0000256" key="1">
    <source>
        <dbReference type="SAM" id="Coils"/>
    </source>
</evidence>
<dbReference type="EMBL" id="CP009687">
    <property type="protein sequence ID" value="AKL95209.1"/>
    <property type="molecule type" value="Genomic_DNA"/>
</dbReference>
<dbReference type="Gene3D" id="2.120.10.70">
    <property type="entry name" value="Fucose-specific lectin"/>
    <property type="match status" value="1"/>
</dbReference>
<dbReference type="KEGG" id="cace:CACET_c17610"/>
<sequence>MHLSYRTQHFLIKTQENYSYYFYLTKNQEIRYHLYNEVGVLVKSENLTTEMVIDFSATIDAKNQLHLICITKQGNMLYYIGSDSHWKHKFITKLDIKSNIYRYLFLLVLNDYTHIFCMKTNLLNSMVSSIEHLYWNEQGIDKSTITTYLTGKYPSPYKVDIDSMNNLHIVYKVFYRNNHQLYYSKFSAFNKKWNNAELISNLEEDHSHSAILIDKKDNLHLIWCTIEKNNFTLKYKNKSNIIHHKSRWSNPKTLSSKNTNNLSPILLQEGHFLKVLSKQGNTINEIISEDYGINWTAISRNKSYKTDHPSLIRYSTNHEYERNNYKVQYVYGEILDDAITIFGTKLMPTKPINNINIKSHVSSPIAKEDSSPSLEEQDQTTVTGSCDTSEELLNTADTDEAKNDASHENLYDRVITKGEIVDFEVLLDHIEEHITRLVGELEKLEEVRMVLEEKNTNPSNMPSFTNYFSSKELLRNKFEEMNHHISVLNAEKTVLQDELSYLQEKFSLFENKLDEYKNEQATLQEEATKYVEENFSFISRIKNLFR</sequence>
<proteinExistence type="predicted"/>
<feature type="coiled-coil region" evidence="1">
    <location>
        <begin position="427"/>
        <end position="454"/>
    </location>
</feature>
<organism evidence="3 4">
    <name type="scientific">Clostridium aceticum</name>
    <dbReference type="NCBI Taxonomy" id="84022"/>
    <lineage>
        <taxon>Bacteria</taxon>
        <taxon>Bacillati</taxon>
        <taxon>Bacillota</taxon>
        <taxon>Clostridia</taxon>
        <taxon>Eubacteriales</taxon>
        <taxon>Clostridiaceae</taxon>
        <taxon>Clostridium</taxon>
    </lineage>
</organism>
<name>A0A0D8ICR5_9CLOT</name>
<accession>A0A0D8ICR5</accession>
<gene>
    <name evidence="3" type="ORF">CACET_c17610</name>
</gene>
<evidence type="ECO:0000313" key="3">
    <source>
        <dbReference type="EMBL" id="AKL95209.1"/>
    </source>
</evidence>
<dbReference type="STRING" id="84022.CACET_c17610"/>
<dbReference type="PATRIC" id="fig|84022.5.peg.3218"/>
<dbReference type="SUPFAM" id="SSF89372">
    <property type="entry name" value="Fucose-specific lectin"/>
    <property type="match status" value="1"/>
</dbReference>
<dbReference type="RefSeq" id="WP_044823929.1">
    <property type="nucleotide sequence ID" value="NZ_CP009687.1"/>
</dbReference>
<dbReference type="AlphaFoldDB" id="A0A0D8ICR5"/>
<feature type="region of interest" description="Disordered" evidence="2">
    <location>
        <begin position="362"/>
        <end position="388"/>
    </location>
</feature>
<keyword evidence="4" id="KW-1185">Reference proteome</keyword>